<evidence type="ECO:0000256" key="5">
    <source>
        <dbReference type="ARBA" id="ARBA00022989"/>
    </source>
</evidence>
<dbReference type="GO" id="GO:0009523">
    <property type="term" value="C:photosystem II"/>
    <property type="evidence" value="ECO:0007669"/>
    <property type="project" value="UniProtKB-KW"/>
</dbReference>
<evidence type="ECO:0000256" key="1">
    <source>
        <dbReference type="ARBA" id="ARBA00004167"/>
    </source>
</evidence>
<evidence type="ECO:0000313" key="9">
    <source>
        <dbReference type="EMBL" id="QWW92839.1"/>
    </source>
</evidence>
<gene>
    <name evidence="8 9" type="primary">psbM</name>
</gene>
<keyword evidence="9" id="KW-0150">Chloroplast</keyword>
<dbReference type="Pfam" id="PF05151">
    <property type="entry name" value="PsbM"/>
    <property type="match status" value="1"/>
</dbReference>
<keyword evidence="8" id="KW-0793">Thylakoid</keyword>
<keyword evidence="7 8" id="KW-0604">Photosystem II</keyword>
<comment type="subunit">
    <text evidence="8">PSII is composed of 1 copy each of membrane proteins PsbA, PsbB, PsbC, PsbD, PsbE, PsbF, PsbH, PsbI, PsbJ, PsbK, PsbL, PsbM, PsbT, PsbX, PsbY, PsbZ, Psb30/Ycf12, at least 3 peripheral proteins of the oxygen-evolving complex and a large number of cofactors. It forms dimeric complexes.</text>
</comment>
<comment type="subcellular location">
    <subcellularLocation>
        <location evidence="1">Membrane</location>
        <topology evidence="1">Single-pass membrane protein</topology>
    </subcellularLocation>
    <subcellularLocation>
        <location evidence="8">Plastid</location>
        <location evidence="8">Chloroplast thylakoid membrane</location>
        <topology evidence="8">Single-pass membrane protein</topology>
    </subcellularLocation>
</comment>
<feature type="transmembrane region" description="Helical" evidence="8">
    <location>
        <begin position="6"/>
        <end position="27"/>
    </location>
</feature>
<name>A0A8F2XV33_9MARC</name>
<dbReference type="HAMAP" id="MF_00438">
    <property type="entry name" value="PSII_PsbM"/>
    <property type="match status" value="1"/>
</dbReference>
<dbReference type="SUPFAM" id="SSF161033">
    <property type="entry name" value="Photosystem II reaction center protein M, PsbM"/>
    <property type="match status" value="1"/>
</dbReference>
<dbReference type="NCBIfam" id="TIGR03038">
    <property type="entry name" value="PS_II_psbM"/>
    <property type="match status" value="1"/>
</dbReference>
<keyword evidence="5 8" id="KW-1133">Transmembrane helix</keyword>
<evidence type="ECO:0000256" key="7">
    <source>
        <dbReference type="ARBA" id="ARBA00023276"/>
    </source>
</evidence>
<reference evidence="9" key="1">
    <citation type="journal article" date="2021" name="ACS Synth. Biol.">
        <title>Construction of DNA Tools for Hyperexpression in Marchantia Chloroplasts.</title>
        <authorList>
            <person name="Frangedakis E."/>
            <person name="Guzman-Chavez F."/>
            <person name="Rebmann M."/>
            <person name="Markel K."/>
            <person name="Yu Y."/>
            <person name="Perraki A."/>
            <person name="Tse S.W."/>
            <person name="Liu Y."/>
            <person name="Rever J."/>
            <person name="Sauret-Gueto S."/>
            <person name="Goffinet B."/>
            <person name="Schneider H."/>
            <person name="Haseloff J."/>
        </authorList>
    </citation>
    <scope>NUCLEOTIDE SEQUENCE</scope>
</reference>
<evidence type="ECO:0000256" key="2">
    <source>
        <dbReference type="ARBA" id="ARBA00022469"/>
    </source>
</evidence>
<evidence type="ECO:0000256" key="3">
    <source>
        <dbReference type="ARBA" id="ARBA00022531"/>
    </source>
</evidence>
<accession>A0A8F2XV33</accession>
<keyword evidence="6 8" id="KW-0472">Membrane</keyword>
<dbReference type="PANTHER" id="PTHR35774:SF1">
    <property type="entry name" value="PHOTOSYSTEM II REACTION CENTER PROTEIN M"/>
    <property type="match status" value="1"/>
</dbReference>
<evidence type="ECO:0000256" key="6">
    <source>
        <dbReference type="ARBA" id="ARBA00023136"/>
    </source>
</evidence>
<keyword evidence="2 8" id="KW-0674">Reaction center</keyword>
<dbReference type="InterPro" id="IPR007826">
    <property type="entry name" value="PSII_PsbM"/>
</dbReference>
<dbReference type="EMBL" id="MW429507">
    <property type="protein sequence ID" value="QWW92839.1"/>
    <property type="molecule type" value="Genomic_DNA"/>
</dbReference>
<keyword evidence="9" id="KW-0934">Plastid</keyword>
<protein>
    <recommendedName>
        <fullName evidence="8">Photosystem II reaction center protein M</fullName>
        <shortName evidence="8">PSII-M</shortName>
    </recommendedName>
</protein>
<geneLocation type="chloroplast" evidence="9"/>
<evidence type="ECO:0000256" key="8">
    <source>
        <dbReference type="HAMAP-Rule" id="MF_00438"/>
    </source>
</evidence>
<comment type="similarity">
    <text evidence="8">Belongs to the PsbM family.</text>
</comment>
<dbReference type="AlphaFoldDB" id="A0A8F2XV33"/>
<organism evidence="9">
    <name type="scientific">Herbertus javanicus</name>
    <dbReference type="NCBI Taxonomy" id="2846788"/>
    <lineage>
        <taxon>Eukaryota</taxon>
        <taxon>Viridiplantae</taxon>
        <taxon>Streptophyta</taxon>
        <taxon>Embryophyta</taxon>
        <taxon>Marchantiophyta</taxon>
        <taxon>Jungermanniopsida</taxon>
        <taxon>Jungermanniidae</taxon>
        <taxon>Jungermanniales</taxon>
        <taxon>Lophocoleineae</taxon>
        <taxon>Herbertaceae</taxon>
        <taxon>Herbertus</taxon>
    </lineage>
</organism>
<evidence type="ECO:0000256" key="4">
    <source>
        <dbReference type="ARBA" id="ARBA00022692"/>
    </source>
</evidence>
<dbReference type="GO" id="GO:0009535">
    <property type="term" value="C:chloroplast thylakoid membrane"/>
    <property type="evidence" value="ECO:0007669"/>
    <property type="project" value="UniProtKB-SubCell"/>
</dbReference>
<dbReference type="InterPro" id="IPR037269">
    <property type="entry name" value="PSII_PsbM_sf"/>
</dbReference>
<sequence length="35" mass="3855">MEVNISAFIATALFILIPTAFLPILYVRTTASQNN</sequence>
<comment type="function">
    <text evidence="8">One of the components of the core complex of photosystem II (PSII). PSII is a light-driven water:plastoquinone oxidoreductase that uses light energy to abstract electrons from H(2)O, generating O(2) and a proton gradient subsequently used for ATP formation. It consists of a core antenna complex that captures photons, and an electron transfer chain that converts photonic excitation into a charge separation. This subunit is found at the monomer-monomer interface.</text>
</comment>
<dbReference type="PANTHER" id="PTHR35774">
    <property type="entry name" value="PHOTOSYSTEM II REACTION CENTER PROTEIN M"/>
    <property type="match status" value="1"/>
</dbReference>
<keyword evidence="4 8" id="KW-0812">Transmembrane</keyword>
<keyword evidence="3 8" id="KW-0602">Photosynthesis</keyword>
<dbReference type="GO" id="GO:0019684">
    <property type="term" value="P:photosynthesis, light reaction"/>
    <property type="evidence" value="ECO:0007669"/>
    <property type="project" value="InterPro"/>
</dbReference>
<proteinExistence type="inferred from homology"/>